<evidence type="ECO:0000256" key="5">
    <source>
        <dbReference type="ARBA" id="ARBA00033164"/>
    </source>
</evidence>
<dbReference type="GO" id="GO:0000455">
    <property type="term" value="P:enzyme-directed rRNA pseudouridine synthesis"/>
    <property type="evidence" value="ECO:0007669"/>
    <property type="project" value="TreeGrafter"/>
</dbReference>
<dbReference type="InterPro" id="IPR006145">
    <property type="entry name" value="PsdUridine_synth_RsuA/RluA"/>
</dbReference>
<organism evidence="8 9">
    <name type="scientific">Helicobacter enhydrae</name>
    <dbReference type="NCBI Taxonomy" id="222136"/>
    <lineage>
        <taxon>Bacteria</taxon>
        <taxon>Pseudomonadati</taxon>
        <taxon>Campylobacterota</taxon>
        <taxon>Epsilonproteobacteria</taxon>
        <taxon>Campylobacterales</taxon>
        <taxon>Helicobacteraceae</taxon>
        <taxon>Helicobacter</taxon>
    </lineage>
</organism>
<dbReference type="GO" id="GO:0003723">
    <property type="term" value="F:RNA binding"/>
    <property type="evidence" value="ECO:0007669"/>
    <property type="project" value="UniProtKB-KW"/>
</dbReference>
<dbReference type="SUPFAM" id="SSF55174">
    <property type="entry name" value="Alpha-L RNA-binding motif"/>
    <property type="match status" value="1"/>
</dbReference>
<proteinExistence type="inferred from homology"/>
<dbReference type="RefSeq" id="WP_066341101.1">
    <property type="nucleotide sequence ID" value="NZ_CP016503.1"/>
</dbReference>
<dbReference type="PROSITE" id="PS01129">
    <property type="entry name" value="PSI_RLU"/>
    <property type="match status" value="1"/>
</dbReference>
<dbReference type="Pfam" id="PF00849">
    <property type="entry name" value="PseudoU_synth_2"/>
    <property type="match status" value="1"/>
</dbReference>
<dbReference type="STRING" id="222136.BBW65_06170"/>
<dbReference type="KEGG" id="het:BBW65_06170"/>
<feature type="domain" description="Pseudouridine synthase RsuA/RluA-like" evidence="7">
    <location>
        <begin position="88"/>
        <end position="197"/>
    </location>
</feature>
<dbReference type="EMBL" id="CP016503">
    <property type="protein sequence ID" value="ANV98404.1"/>
    <property type="molecule type" value="Genomic_DNA"/>
</dbReference>
<dbReference type="PROSITE" id="PS50889">
    <property type="entry name" value="S4"/>
    <property type="match status" value="1"/>
</dbReference>
<dbReference type="OrthoDB" id="128480at2"/>
<dbReference type="AlphaFoldDB" id="A0A1B1U6I2"/>
<dbReference type="GO" id="GO:0140098">
    <property type="term" value="F:catalytic activity, acting on RNA"/>
    <property type="evidence" value="ECO:0007669"/>
    <property type="project" value="UniProtKB-ARBA"/>
</dbReference>
<dbReference type="InterPro" id="IPR006224">
    <property type="entry name" value="PsdUridine_synth_RluA-like_CS"/>
</dbReference>
<evidence type="ECO:0000256" key="2">
    <source>
        <dbReference type="ARBA" id="ARBA00010876"/>
    </source>
</evidence>
<dbReference type="PANTHER" id="PTHR21600">
    <property type="entry name" value="MITOCHONDRIAL RNA PSEUDOURIDINE SYNTHASE"/>
    <property type="match status" value="1"/>
</dbReference>
<evidence type="ECO:0000256" key="6">
    <source>
        <dbReference type="PROSITE-ProRule" id="PRU00182"/>
    </source>
</evidence>
<evidence type="ECO:0000256" key="4">
    <source>
        <dbReference type="ARBA" id="ARBA00031870"/>
    </source>
</evidence>
<dbReference type="Gene3D" id="3.30.2350.10">
    <property type="entry name" value="Pseudouridine synthase"/>
    <property type="match status" value="1"/>
</dbReference>
<accession>A0A1B1U6I2</accession>
<evidence type="ECO:0000259" key="7">
    <source>
        <dbReference type="Pfam" id="PF00849"/>
    </source>
</evidence>
<protein>
    <recommendedName>
        <fullName evidence="4">RNA pseudouridylate synthase</fullName>
    </recommendedName>
    <alternativeName>
        <fullName evidence="5">RNA-uridine isomerase</fullName>
    </alternativeName>
</protein>
<evidence type="ECO:0000256" key="1">
    <source>
        <dbReference type="ARBA" id="ARBA00000073"/>
    </source>
</evidence>
<dbReference type="CDD" id="cd00165">
    <property type="entry name" value="S4"/>
    <property type="match status" value="1"/>
</dbReference>
<keyword evidence="9" id="KW-1185">Reference proteome</keyword>
<keyword evidence="6" id="KW-0694">RNA-binding</keyword>
<dbReference type="Proteomes" id="UP000092884">
    <property type="component" value="Chromosome"/>
</dbReference>
<reference evidence="9" key="1">
    <citation type="submission" date="2016-07" db="EMBL/GenBank/DDBJ databases">
        <authorList>
            <person name="Florea S."/>
            <person name="Webb J.S."/>
            <person name="Jaromczyk J."/>
            <person name="Schardl C.L."/>
        </authorList>
    </citation>
    <scope>NUCLEOTIDE SEQUENCE [LARGE SCALE GENOMIC DNA]</scope>
    <source>
        <strain evidence="9">MIT 01-6242</strain>
    </source>
</reference>
<name>A0A1B1U6I2_9HELI</name>
<comment type="similarity">
    <text evidence="2">Belongs to the pseudouridine synthase RluA family.</text>
</comment>
<dbReference type="InterPro" id="IPR020103">
    <property type="entry name" value="PsdUridine_synth_cat_dom_sf"/>
</dbReference>
<sequence length="243" mass="27731">MQKAYKLLAIQENISNKEAKNLIDKGLVSVNGKKLNIARQEINPKSIFTIQTIQKPQIIFEDEHILALEKPPFIESYELCNFFPGWTLLHRLDLQTSGVILLVKDKSPFHLEAKQAFKEERVVKQYYAIINGILSEEVEITKPILTIKGNFARSKISKDGLRAYTKATPLQISGKKTLLEVQITTGRTHQIRVHLQSIKHPIFGDTFYGGSSAKRLMLHSHTIKLLGYELHSPMPKIFKDLMQ</sequence>
<comment type="catalytic activity">
    <reaction evidence="1">
        <text>a uridine in RNA = a pseudouridine in RNA</text>
        <dbReference type="Rhea" id="RHEA:48348"/>
        <dbReference type="Rhea" id="RHEA-COMP:12068"/>
        <dbReference type="Rhea" id="RHEA-COMP:12069"/>
        <dbReference type="ChEBI" id="CHEBI:65314"/>
        <dbReference type="ChEBI" id="CHEBI:65315"/>
    </reaction>
</comment>
<evidence type="ECO:0000256" key="3">
    <source>
        <dbReference type="ARBA" id="ARBA00023235"/>
    </source>
</evidence>
<dbReference type="SUPFAM" id="SSF55120">
    <property type="entry name" value="Pseudouridine synthase"/>
    <property type="match status" value="1"/>
</dbReference>
<dbReference type="PANTHER" id="PTHR21600:SF44">
    <property type="entry name" value="RIBOSOMAL LARGE SUBUNIT PSEUDOURIDINE SYNTHASE D"/>
    <property type="match status" value="1"/>
</dbReference>
<gene>
    <name evidence="8" type="ORF">BBW65_06170</name>
</gene>
<dbReference type="GO" id="GO:0009982">
    <property type="term" value="F:pseudouridine synthase activity"/>
    <property type="evidence" value="ECO:0007669"/>
    <property type="project" value="InterPro"/>
</dbReference>
<dbReference type="CDD" id="cd02869">
    <property type="entry name" value="PseudoU_synth_RluA_like"/>
    <property type="match status" value="1"/>
</dbReference>
<keyword evidence="3" id="KW-0413">Isomerase</keyword>
<evidence type="ECO:0000313" key="8">
    <source>
        <dbReference type="EMBL" id="ANV98404.1"/>
    </source>
</evidence>
<dbReference type="InterPro" id="IPR050188">
    <property type="entry name" value="RluA_PseudoU_synthase"/>
</dbReference>
<evidence type="ECO:0000313" key="9">
    <source>
        <dbReference type="Proteomes" id="UP000092884"/>
    </source>
</evidence>